<dbReference type="GO" id="GO:0006397">
    <property type="term" value="P:mRNA processing"/>
    <property type="evidence" value="ECO:0007669"/>
    <property type="project" value="UniProtKB-KW"/>
</dbReference>
<comment type="subcellular location">
    <subcellularLocation>
        <location evidence="1">Nucleus</location>
    </subcellularLocation>
</comment>
<comment type="similarity">
    <text evidence="2">Belongs to the CWC21 family.</text>
</comment>
<feature type="compositionally biased region" description="Basic and acidic residues" evidence="7">
    <location>
        <begin position="563"/>
        <end position="584"/>
    </location>
</feature>
<dbReference type="Pfam" id="PF08312">
    <property type="entry name" value="cwf21"/>
    <property type="match status" value="1"/>
</dbReference>
<evidence type="ECO:0000256" key="4">
    <source>
        <dbReference type="ARBA" id="ARBA00022728"/>
    </source>
</evidence>
<name>A0A9Q0H4I4_9MAGN</name>
<evidence type="ECO:0000313" key="9">
    <source>
        <dbReference type="EMBL" id="KAJ4959115.1"/>
    </source>
</evidence>
<feature type="compositionally biased region" description="Basic and acidic residues" evidence="7">
    <location>
        <begin position="646"/>
        <end position="661"/>
    </location>
</feature>
<organism evidence="9 10">
    <name type="scientific">Protea cynaroides</name>
    <dbReference type="NCBI Taxonomy" id="273540"/>
    <lineage>
        <taxon>Eukaryota</taxon>
        <taxon>Viridiplantae</taxon>
        <taxon>Streptophyta</taxon>
        <taxon>Embryophyta</taxon>
        <taxon>Tracheophyta</taxon>
        <taxon>Spermatophyta</taxon>
        <taxon>Magnoliopsida</taxon>
        <taxon>Proteales</taxon>
        <taxon>Proteaceae</taxon>
        <taxon>Protea</taxon>
    </lineage>
</organism>
<evidence type="ECO:0000313" key="10">
    <source>
        <dbReference type="Proteomes" id="UP001141806"/>
    </source>
</evidence>
<evidence type="ECO:0000256" key="5">
    <source>
        <dbReference type="ARBA" id="ARBA00023187"/>
    </source>
</evidence>
<feature type="region of interest" description="Disordered" evidence="7">
    <location>
        <begin position="1"/>
        <end position="54"/>
    </location>
</feature>
<feature type="compositionally biased region" description="Basic and acidic residues" evidence="7">
    <location>
        <begin position="292"/>
        <end position="308"/>
    </location>
</feature>
<dbReference type="AlphaFoldDB" id="A0A9Q0H4I4"/>
<feature type="compositionally biased region" description="Basic and acidic residues" evidence="7">
    <location>
        <begin position="684"/>
        <end position="745"/>
    </location>
</feature>
<feature type="compositionally biased region" description="Basic and acidic residues" evidence="7">
    <location>
        <begin position="316"/>
        <end position="350"/>
    </location>
</feature>
<feature type="region of interest" description="Disordered" evidence="7">
    <location>
        <begin position="174"/>
        <end position="967"/>
    </location>
</feature>
<dbReference type="InterPro" id="IPR051372">
    <property type="entry name" value="CWC21"/>
</dbReference>
<feature type="compositionally biased region" description="Basic and acidic residues" evidence="7">
    <location>
        <begin position="417"/>
        <end position="430"/>
    </location>
</feature>
<sequence>MRPAASRLHQLNLSQHTPLVPENAGPPRSANSVAVSTSHLQNSEHSHRVPIRERLGRRVEAEDNVQMRLDAACSKLNQRERESPSLPAIGIFGAIVEPFSRLVRFDFVSDVQRYWIADPKGGTAGVKKPNKEILEHDKKRQIQLKLVVLEEKLIDQGYTDDEIQEKLEEARKTLENAAASDHSGAGGSLKIEKVSDTQSHQIAARKERQMETLRAALGIKRGGDDSELQEQNKQEKAAGSETEGSDDDINEGKPIEIQRTGPKEDREQQEQEENARNYWDRNKNGREMQVLEDSKAEKDAIKKGEKLHGVGGDQFDELKRGEKRDSRKRVYDSDSSDSENREKHGKEIQHGHQKGSKGAGAKSDSDISGGKNEPRHPMKHRKSRRHDSEGDTESDSDSSNGKNERKRIVKHKKNRRHNSDESDSDSERKSTVKHKKDRRHNGDESDSDRDIGQRNSTKDKEKYRTTRGKHDSDYDSGSDEYLQKNRKERRNDLLNMNRKHDSEHKTDYGSGSRNRKNAAEKRRDHEDGRGGSEDNEKVPRNGQKRHATSSRQRYNVDDDVDCDGTKLTEKNCRNRRHETEKENSDTGMRNAKRPVGRQRATRKKADSSTDDSEDSSSRSDSYSSGESDSDSSSTDSSLARPHKKKFSEDESRKGHRDDMNNRGRRSSRVSAAVEKRSISSTIGSDDKRKDRGCPSDDGTDNRRLENEALDKAGKQEKMKNYDSRRGKDNDAYRHQEMMRKRKLEDDNQDDQPALKSRNQGAGRAADHTEQLKDGKANYESDQIHRNKDDRKRQDYSNFNKSEERRLHPDRYHENHENRNRGKEEEKEDGHKRNELEGEERGSRRHRRDENEHGNRKVSRDEEQEHGRWRNERDEDEHGSRRHHRDEENEHGSKKYRRDEEDEREHGSRKNDRDEGERRVRRYHRDAEDEHGSRKHRRSDEEESGHRRYRRDGEQSRNRSYGRDSQGDVKRASLQVLEPWTCDEAIAKLASRLCKVQLRWKVRKGGLKWTMQCADLMKGRCYGILFVFPFLDFVFRNIGYAMKPATGCGHELIQKQKGARVGSDWTERGAPAANLAWAVVRLVQPRTMQPISELDPTDFLLLSL</sequence>
<dbReference type="CDD" id="cd21373">
    <property type="entry name" value="cwf21_SRRM2-like"/>
    <property type="match status" value="1"/>
</dbReference>
<dbReference type="PANTHER" id="PTHR36562">
    <property type="entry name" value="SERINE/ARGININE REPETITIVE MATRIX 2"/>
    <property type="match status" value="1"/>
</dbReference>
<keyword evidence="3" id="KW-0507">mRNA processing</keyword>
<keyword evidence="4" id="KW-0747">Spliceosome</keyword>
<dbReference type="EMBL" id="JAMYWD010000010">
    <property type="protein sequence ID" value="KAJ4959115.1"/>
    <property type="molecule type" value="Genomic_DNA"/>
</dbReference>
<feature type="compositionally biased region" description="Basic residues" evidence="7">
    <location>
        <begin position="404"/>
        <end position="416"/>
    </location>
</feature>
<keyword evidence="10" id="KW-1185">Reference proteome</keyword>
<keyword evidence="5" id="KW-0508">mRNA splicing</keyword>
<feature type="compositionally biased region" description="Basic and acidic residues" evidence="7">
    <location>
        <begin position="764"/>
        <end position="917"/>
    </location>
</feature>
<feature type="compositionally biased region" description="Basic and acidic residues" evidence="7">
    <location>
        <begin position="517"/>
        <end position="539"/>
    </location>
</feature>
<feature type="domain" description="CWF21" evidence="8">
    <location>
        <begin position="134"/>
        <end position="176"/>
    </location>
</feature>
<evidence type="ECO:0000256" key="1">
    <source>
        <dbReference type="ARBA" id="ARBA00004123"/>
    </source>
</evidence>
<feature type="compositionally biased region" description="Basic and acidic residues" evidence="7">
    <location>
        <begin position="42"/>
        <end position="54"/>
    </location>
</feature>
<feature type="compositionally biased region" description="Basic and acidic residues" evidence="7">
    <location>
        <begin position="250"/>
        <end position="286"/>
    </location>
</feature>
<feature type="compositionally biased region" description="Basic and acidic residues" evidence="7">
    <location>
        <begin position="924"/>
        <end position="967"/>
    </location>
</feature>
<feature type="compositionally biased region" description="Basic and acidic residues" evidence="7">
    <location>
        <begin position="440"/>
        <end position="473"/>
    </location>
</feature>
<dbReference type="GO" id="GO:0008380">
    <property type="term" value="P:RNA splicing"/>
    <property type="evidence" value="ECO:0007669"/>
    <property type="project" value="UniProtKB-KW"/>
</dbReference>
<evidence type="ECO:0000256" key="2">
    <source>
        <dbReference type="ARBA" id="ARBA00005954"/>
    </source>
</evidence>
<feature type="compositionally biased region" description="Low complexity" evidence="7">
    <location>
        <begin position="618"/>
        <end position="637"/>
    </location>
</feature>
<keyword evidence="6" id="KW-0539">Nucleus</keyword>
<evidence type="ECO:0000256" key="7">
    <source>
        <dbReference type="SAM" id="MobiDB-lite"/>
    </source>
</evidence>
<feature type="compositionally biased region" description="Basic residues" evidence="7">
    <location>
        <begin position="590"/>
        <end position="602"/>
    </location>
</feature>
<dbReference type="GO" id="GO:0005681">
    <property type="term" value="C:spliceosomal complex"/>
    <property type="evidence" value="ECO:0007669"/>
    <property type="project" value="UniProtKB-KW"/>
</dbReference>
<evidence type="ECO:0000256" key="3">
    <source>
        <dbReference type="ARBA" id="ARBA00022664"/>
    </source>
</evidence>
<proteinExistence type="inferred from homology"/>
<dbReference type="InterPro" id="IPR013170">
    <property type="entry name" value="mRNA_splic_Cwf21_dom"/>
</dbReference>
<gene>
    <name evidence="9" type="ORF">NE237_026226</name>
</gene>
<dbReference type="PANTHER" id="PTHR36562:SF5">
    <property type="entry name" value="SERINE_ARGININE REPETITIVE MATRIX 2"/>
    <property type="match status" value="1"/>
</dbReference>
<accession>A0A9Q0H4I4</accession>
<evidence type="ECO:0000256" key="6">
    <source>
        <dbReference type="ARBA" id="ARBA00023242"/>
    </source>
</evidence>
<dbReference type="Proteomes" id="UP001141806">
    <property type="component" value="Unassembled WGS sequence"/>
</dbReference>
<evidence type="ECO:0000259" key="8">
    <source>
        <dbReference type="Pfam" id="PF08312"/>
    </source>
</evidence>
<dbReference type="OrthoDB" id="10267305at2759"/>
<feature type="compositionally biased region" description="Basic and acidic residues" evidence="7">
    <location>
        <begin position="481"/>
        <end position="507"/>
    </location>
</feature>
<comment type="caution">
    <text evidence="9">The sequence shown here is derived from an EMBL/GenBank/DDBJ whole genome shotgun (WGS) entry which is preliminary data.</text>
</comment>
<reference evidence="9" key="1">
    <citation type="journal article" date="2023" name="Plant J.">
        <title>The genome of the king protea, Protea cynaroides.</title>
        <authorList>
            <person name="Chang J."/>
            <person name="Duong T.A."/>
            <person name="Schoeman C."/>
            <person name="Ma X."/>
            <person name="Roodt D."/>
            <person name="Barker N."/>
            <person name="Li Z."/>
            <person name="Van de Peer Y."/>
            <person name="Mizrachi E."/>
        </authorList>
    </citation>
    <scope>NUCLEOTIDE SEQUENCE</scope>
    <source>
        <tissue evidence="9">Young leaves</tissue>
    </source>
</reference>
<feature type="compositionally biased region" description="Polar residues" evidence="7">
    <location>
        <begin position="29"/>
        <end position="41"/>
    </location>
</feature>
<protein>
    <recommendedName>
        <fullName evidence="8">CWF21 domain-containing protein</fullName>
    </recommendedName>
</protein>